<dbReference type="RefSeq" id="WP_198443224.1">
    <property type="nucleotide sequence ID" value="NZ_CBCSHE010000018.1"/>
</dbReference>
<dbReference type="InterPro" id="IPR027417">
    <property type="entry name" value="P-loop_NTPase"/>
</dbReference>
<dbReference type="PANTHER" id="PTHR30486">
    <property type="entry name" value="TWITCHING MOTILITY PROTEIN PILT"/>
    <property type="match status" value="1"/>
</dbReference>
<name>A0A7T3REI3_9SPIR</name>
<dbReference type="KEGG" id="tper:IWA51_03460"/>
<evidence type="ECO:0000313" key="3">
    <source>
        <dbReference type="EMBL" id="QQA01681.1"/>
    </source>
</evidence>
<evidence type="ECO:0000259" key="2">
    <source>
        <dbReference type="Pfam" id="PF00437"/>
    </source>
</evidence>
<dbReference type="Gene3D" id="3.30.450.90">
    <property type="match status" value="1"/>
</dbReference>
<comment type="similarity">
    <text evidence="1">Belongs to the GSP E family.</text>
</comment>
<keyword evidence="4" id="KW-1185">Reference proteome</keyword>
<reference evidence="3 4" key="1">
    <citation type="submission" date="2020-11" db="EMBL/GenBank/DDBJ databases">
        <title>Treponema Peruensis nv. sp., first commensal Treponema isolated from human feces.</title>
        <authorList>
            <person name="Belkhou C."/>
            <person name="Raes J."/>
        </authorList>
    </citation>
    <scope>NUCLEOTIDE SEQUENCE [LARGE SCALE GENOMIC DNA]</scope>
    <source>
        <strain evidence="3 4">RCC2812</strain>
    </source>
</reference>
<accession>A0A7T3REI3</accession>
<proteinExistence type="inferred from homology"/>
<sequence length="327" mass="36750">MNEQQAINAREEKAKRVFDNFLQDLGIVKKYFEDPSITDIKIIGTGEIIIEKFVVGKVFTGEFLEPAQVKGIILSAAHLLNVDIDYSTGLPKLECVLPKPYNLRFTGMLPPAVANAEIAMRRPASKIYTLEEYVKNEQLQKDEYELICRYIQERKNILVGGSTGSGKTTFTNAILRKMVEYTPNDSFYIVEDVPELQCPAHDKTFLSVNRKCAAEAVRTALRWTPNRIIFGEVRYGEVADELIKSWNTGHTGNVTTIHADTAGSMLLRLEDILAEVINGKLPDLTQVIHLCVHLKKRPGKAPIVDEVMPVKEGTKSFINMLRENNLA</sequence>
<dbReference type="Proteomes" id="UP000595224">
    <property type="component" value="Chromosome"/>
</dbReference>
<dbReference type="GO" id="GO:0016887">
    <property type="term" value="F:ATP hydrolysis activity"/>
    <property type="evidence" value="ECO:0007669"/>
    <property type="project" value="InterPro"/>
</dbReference>
<evidence type="ECO:0000313" key="4">
    <source>
        <dbReference type="Proteomes" id="UP000595224"/>
    </source>
</evidence>
<organism evidence="3 4">
    <name type="scientific">Treponema peruense</name>
    <dbReference type="NCBI Taxonomy" id="2787628"/>
    <lineage>
        <taxon>Bacteria</taxon>
        <taxon>Pseudomonadati</taxon>
        <taxon>Spirochaetota</taxon>
        <taxon>Spirochaetia</taxon>
        <taxon>Spirochaetales</taxon>
        <taxon>Treponemataceae</taxon>
        <taxon>Treponema</taxon>
    </lineage>
</organism>
<feature type="domain" description="Bacterial type II secretion system protein E" evidence="2">
    <location>
        <begin position="97"/>
        <end position="275"/>
    </location>
</feature>
<dbReference type="Pfam" id="PF00437">
    <property type="entry name" value="T2SSE"/>
    <property type="match status" value="1"/>
</dbReference>
<protein>
    <submittedName>
        <fullName evidence="3">Flp pilus assembly complex ATPase component TadA</fullName>
    </submittedName>
</protein>
<dbReference type="PANTHER" id="PTHR30486:SF6">
    <property type="entry name" value="TYPE IV PILUS RETRACTATION ATPASE PILT"/>
    <property type="match status" value="1"/>
</dbReference>
<dbReference type="AlphaFoldDB" id="A0A7T3REI3"/>
<evidence type="ECO:0000256" key="1">
    <source>
        <dbReference type="ARBA" id="ARBA00006611"/>
    </source>
</evidence>
<dbReference type="InterPro" id="IPR050921">
    <property type="entry name" value="T4SS_GSP_E_ATPase"/>
</dbReference>
<dbReference type="InterPro" id="IPR001482">
    <property type="entry name" value="T2SS/T4SS_dom"/>
</dbReference>
<dbReference type="Gene3D" id="3.40.50.300">
    <property type="entry name" value="P-loop containing nucleotide triphosphate hydrolases"/>
    <property type="match status" value="1"/>
</dbReference>
<dbReference type="EMBL" id="CP064936">
    <property type="protein sequence ID" value="QQA01681.1"/>
    <property type="molecule type" value="Genomic_DNA"/>
</dbReference>
<gene>
    <name evidence="3" type="primary">tadA</name>
    <name evidence="3" type="ORF">IWA51_03460</name>
</gene>
<dbReference type="SUPFAM" id="SSF52540">
    <property type="entry name" value="P-loop containing nucleoside triphosphate hydrolases"/>
    <property type="match status" value="1"/>
</dbReference>